<dbReference type="PROSITE" id="PS50883">
    <property type="entry name" value="EAL"/>
    <property type="match status" value="1"/>
</dbReference>
<dbReference type="Proteomes" id="UP000004605">
    <property type="component" value="Unassembled WGS sequence"/>
</dbReference>
<dbReference type="InterPro" id="IPR050706">
    <property type="entry name" value="Cyclic-di-GMP_PDE-like"/>
</dbReference>
<dbReference type="InterPro" id="IPR000160">
    <property type="entry name" value="GGDEF_dom"/>
</dbReference>
<keyword evidence="3" id="KW-1185">Reference proteome</keyword>
<dbReference type="Pfam" id="PF00990">
    <property type="entry name" value="GGDEF"/>
    <property type="match status" value="1"/>
</dbReference>
<feature type="domain" description="EAL" evidence="1">
    <location>
        <begin position="391"/>
        <end position="644"/>
    </location>
</feature>
<dbReference type="InterPro" id="IPR043128">
    <property type="entry name" value="Rev_trsase/Diguanyl_cyclase"/>
</dbReference>
<gene>
    <name evidence="2" type="ORF">VII00023_17384</name>
</gene>
<dbReference type="PANTHER" id="PTHR33121">
    <property type="entry name" value="CYCLIC DI-GMP PHOSPHODIESTERASE PDEF"/>
    <property type="match status" value="1"/>
</dbReference>
<dbReference type="InterPro" id="IPR029016">
    <property type="entry name" value="GAF-like_dom_sf"/>
</dbReference>
<dbReference type="EMBL" id="AFWF01000257">
    <property type="protein sequence ID" value="EGU33928.1"/>
    <property type="molecule type" value="Genomic_DNA"/>
</dbReference>
<dbReference type="PANTHER" id="PTHR33121:SF71">
    <property type="entry name" value="OXYGEN SENSOR PROTEIN DOSP"/>
    <property type="match status" value="1"/>
</dbReference>
<dbReference type="CDD" id="cd01948">
    <property type="entry name" value="EAL"/>
    <property type="match status" value="1"/>
</dbReference>
<dbReference type="SUPFAM" id="SSF55073">
    <property type="entry name" value="Nucleotide cyclase"/>
    <property type="match status" value="1"/>
</dbReference>
<dbReference type="SUPFAM" id="SSF55781">
    <property type="entry name" value="GAF domain-like"/>
    <property type="match status" value="1"/>
</dbReference>
<dbReference type="InterPro" id="IPR035919">
    <property type="entry name" value="EAL_sf"/>
</dbReference>
<evidence type="ECO:0000313" key="3">
    <source>
        <dbReference type="Proteomes" id="UP000004605"/>
    </source>
</evidence>
<dbReference type="Pfam" id="PF00563">
    <property type="entry name" value="EAL"/>
    <property type="match status" value="1"/>
</dbReference>
<dbReference type="SMART" id="SM00267">
    <property type="entry name" value="GGDEF"/>
    <property type="match status" value="1"/>
</dbReference>
<evidence type="ECO:0000313" key="2">
    <source>
        <dbReference type="EMBL" id="EGU33928.1"/>
    </source>
</evidence>
<dbReference type="GO" id="GO:0071111">
    <property type="term" value="F:cyclic-guanylate-specific phosphodiesterase activity"/>
    <property type="evidence" value="ECO:0007669"/>
    <property type="project" value="InterPro"/>
</dbReference>
<dbReference type="Gene3D" id="3.30.450.40">
    <property type="match status" value="1"/>
</dbReference>
<dbReference type="SUPFAM" id="SSF141868">
    <property type="entry name" value="EAL domain-like"/>
    <property type="match status" value="1"/>
</dbReference>
<dbReference type="AlphaFoldDB" id="F9S690"/>
<dbReference type="InterPro" id="IPR001633">
    <property type="entry name" value="EAL_dom"/>
</dbReference>
<sequence length="649" mass="73864">MSMECAVLALAKKDYPNMSKINTNNLVIPDEMTQSWQDIVNLLAEIVSVPAALIMRIHPETIEVVSRNDNTDHPYHIGDSEKLGQGLYCEYVIQQQQKLEVPNALHDANWDNNPDIKLGMVAYCGFPINWPNGKPFGTICVLDTQTKSLNTTYQNLLQSFRDSIQAQLVTLYQNEKLRLLNDELKSRVRTRTQDLVDLNFSLNMEIDKRRAAEQKILYHQRHDLGTGFLNRNSLEFEADQMIKTHLEQPDYQAAAIHIGFTNGKLLQTKHGYGVWENILVKFRERLGQMSQFHVRTARPTSTELVMLVQSERLTEHLNDLCQQLLTVSHSEFVVEGESHHLHSYIGISTTDDATSGHLLLKYAAGAMHSCKDSGHKYSFHSHDISTLQTNINQLESYLLQAVRSEDLLLYFQPKVSPVNHKWTGAEALLRWRHPILGDVSNETLIHMAEQNGLIFEVGTFVLRSAIQKAAEWATHVNDFKIAVNISAVQLKNPHFAQQIEELLIAYQLPAEYLELEVTESSLISDEVMAKNSLLALHQLGVTLSLDDFGTGYSSFNYLKKFPFDAIKVDKSFIQQFDNCEEDKEIVRSIIAVAKKLNLSVTVEGIENQRHEEFIIEEGCEFGQGFYYGKPMPCDEFETNLLGQNYFQAS</sequence>
<dbReference type="SMART" id="SM00052">
    <property type="entry name" value="EAL"/>
    <property type="match status" value="1"/>
</dbReference>
<name>F9S690_9VIBR</name>
<accession>F9S690</accession>
<dbReference type="InterPro" id="IPR003018">
    <property type="entry name" value="GAF"/>
</dbReference>
<evidence type="ECO:0000259" key="1">
    <source>
        <dbReference type="PROSITE" id="PS50883"/>
    </source>
</evidence>
<dbReference type="Gene3D" id="3.30.70.270">
    <property type="match status" value="1"/>
</dbReference>
<comment type="caution">
    <text evidence="2">The sequence shown here is derived from an EMBL/GenBank/DDBJ whole genome shotgun (WGS) entry which is preliminary data.</text>
</comment>
<dbReference type="SMART" id="SM00065">
    <property type="entry name" value="GAF"/>
    <property type="match status" value="1"/>
</dbReference>
<proteinExistence type="predicted"/>
<reference evidence="2 3" key="1">
    <citation type="journal article" date="2012" name="Int. J. Syst. Evol. Microbiol.">
        <title>Vibrio caribbeanicus sp. nov., isolated from the marine sponge Scleritoderma cyanea.</title>
        <authorList>
            <person name="Hoffmann M."/>
            <person name="Monday S.R."/>
            <person name="Allard M.W."/>
            <person name="Strain E.A."/>
            <person name="Whittaker P."/>
            <person name="Naum M."/>
            <person name="McCarthy P.J."/>
            <person name="Lopez J.V."/>
            <person name="Fischer M."/>
            <person name="Brown E.W."/>
        </authorList>
    </citation>
    <scope>NUCLEOTIDE SEQUENCE [LARGE SCALE GENOMIC DNA]</scope>
    <source>
        <strain evidence="2 3">ATCC 700023</strain>
    </source>
</reference>
<organism evidence="2 3">
    <name type="scientific">Vibrio ichthyoenteri ATCC 700023</name>
    <dbReference type="NCBI Taxonomy" id="870968"/>
    <lineage>
        <taxon>Bacteria</taxon>
        <taxon>Pseudomonadati</taxon>
        <taxon>Pseudomonadota</taxon>
        <taxon>Gammaproteobacteria</taxon>
        <taxon>Vibrionales</taxon>
        <taxon>Vibrionaceae</taxon>
        <taxon>Vibrio</taxon>
    </lineage>
</organism>
<dbReference type="InterPro" id="IPR029787">
    <property type="entry name" value="Nucleotide_cyclase"/>
</dbReference>
<protein>
    <submittedName>
        <fullName evidence="2">GGDEF family protein</fullName>
    </submittedName>
</protein>
<dbReference type="Gene3D" id="3.20.20.450">
    <property type="entry name" value="EAL domain"/>
    <property type="match status" value="1"/>
</dbReference>